<evidence type="ECO:0000313" key="1">
    <source>
        <dbReference type="EMBL" id="JAV93096.1"/>
    </source>
</evidence>
<proteinExistence type="predicted"/>
<dbReference type="EMBL" id="GEZM01012213">
    <property type="protein sequence ID" value="JAV93097.1"/>
    <property type="molecule type" value="Transcribed_RNA"/>
</dbReference>
<accession>A0A1Y1NA43</accession>
<organism evidence="1">
    <name type="scientific">Photinus pyralis</name>
    <name type="common">Common eastern firefly</name>
    <name type="synonym">Lampyris pyralis</name>
    <dbReference type="NCBI Taxonomy" id="7054"/>
    <lineage>
        <taxon>Eukaryota</taxon>
        <taxon>Metazoa</taxon>
        <taxon>Ecdysozoa</taxon>
        <taxon>Arthropoda</taxon>
        <taxon>Hexapoda</taxon>
        <taxon>Insecta</taxon>
        <taxon>Pterygota</taxon>
        <taxon>Neoptera</taxon>
        <taxon>Endopterygota</taxon>
        <taxon>Coleoptera</taxon>
        <taxon>Polyphaga</taxon>
        <taxon>Elateriformia</taxon>
        <taxon>Elateroidea</taxon>
        <taxon>Lampyridae</taxon>
        <taxon>Lampyrinae</taxon>
        <taxon>Photinus</taxon>
    </lineage>
</organism>
<dbReference type="EMBL" id="GEZM01012214">
    <property type="protein sequence ID" value="JAV93096.1"/>
    <property type="molecule type" value="Transcribed_RNA"/>
</dbReference>
<dbReference type="AlphaFoldDB" id="A0A1Y1NA43"/>
<name>A0A1Y1NA43_PHOPY</name>
<reference evidence="1" key="1">
    <citation type="journal article" date="2016" name="Sci. Rep.">
        <title>Molecular characterization of firefly nuptial gifts: a multi-omics approach sheds light on postcopulatory sexual selection.</title>
        <authorList>
            <person name="Al-Wathiqui N."/>
            <person name="Fallon T.R."/>
            <person name="South A."/>
            <person name="Weng J.K."/>
            <person name="Lewis S.M."/>
        </authorList>
    </citation>
    <scope>NUCLEOTIDE SEQUENCE</scope>
</reference>
<protein>
    <submittedName>
        <fullName evidence="1">Uncharacterized protein</fullName>
    </submittedName>
</protein>
<sequence length="353" mass="40212">MRRWLQTEQSVYSITIGSGKVLLHQRLENALRGRDKIGELAIVALQLLERPRLPRALQADDHALATLDGLVSGADCVRNLGGDTQILEEPLVGRPELPPHRLPHAVLGVDELGRLLKLLHRLHPQLNARVIDLNEIVRKRDLFDLKSYTVKTQLPRDVHAAQFHVHRNDLHCADASLFHRRDEIGELTERRPLAPHAQTYHVRHVARFRRAGRRSVHDSRLWQFVLQFEHGQTSFGRFRRSNGTQILCTVTLVEYNQTVEIGSAPLQQLLQARLVFTAGRVRLADQSGVRREYDALLDVAVNRRRYLRVLELVQGVNVDLSGANIAQVPFGVVLQIVGYRYPDRALTILEVIF</sequence>